<accession>A0A820KWC3</accession>
<dbReference type="Proteomes" id="UP000663874">
    <property type="component" value="Unassembled WGS sequence"/>
</dbReference>
<dbReference type="AlphaFoldDB" id="A0A820KWC3"/>
<organism evidence="1 2">
    <name type="scientific">Rotaria sordida</name>
    <dbReference type="NCBI Taxonomy" id="392033"/>
    <lineage>
        <taxon>Eukaryota</taxon>
        <taxon>Metazoa</taxon>
        <taxon>Spiralia</taxon>
        <taxon>Gnathifera</taxon>
        <taxon>Rotifera</taxon>
        <taxon>Eurotatoria</taxon>
        <taxon>Bdelloidea</taxon>
        <taxon>Philodinida</taxon>
        <taxon>Philodinidae</taxon>
        <taxon>Rotaria</taxon>
    </lineage>
</organism>
<reference evidence="1" key="1">
    <citation type="submission" date="2021-02" db="EMBL/GenBank/DDBJ databases">
        <authorList>
            <person name="Nowell W R."/>
        </authorList>
    </citation>
    <scope>NUCLEOTIDE SEQUENCE</scope>
</reference>
<name>A0A820KWC3_9BILA</name>
<evidence type="ECO:0000313" key="2">
    <source>
        <dbReference type="Proteomes" id="UP000663874"/>
    </source>
</evidence>
<feature type="non-terminal residue" evidence="1">
    <location>
        <position position="1"/>
    </location>
</feature>
<gene>
    <name evidence="1" type="ORF">FNK824_LOCUS42193</name>
</gene>
<dbReference type="EMBL" id="CAJOBE010047521">
    <property type="protein sequence ID" value="CAF4346579.1"/>
    <property type="molecule type" value="Genomic_DNA"/>
</dbReference>
<proteinExistence type="predicted"/>
<comment type="caution">
    <text evidence="1">The sequence shown here is derived from an EMBL/GenBank/DDBJ whole genome shotgun (WGS) entry which is preliminary data.</text>
</comment>
<evidence type="ECO:0000313" key="1">
    <source>
        <dbReference type="EMBL" id="CAF4346579.1"/>
    </source>
</evidence>
<sequence>MDKHSGGVAEYRASEGKTVEVPYRGSVFGTAQDIL</sequence>
<feature type="non-terminal residue" evidence="1">
    <location>
        <position position="35"/>
    </location>
</feature>
<protein>
    <submittedName>
        <fullName evidence="1">Uncharacterized protein</fullName>
    </submittedName>
</protein>